<dbReference type="EC" id="3.1.3.-" evidence="2"/>
<reference evidence="3" key="1">
    <citation type="journal article" date="2019" name="Int. J. Syst. Evol. Microbiol.">
        <title>The Global Catalogue of Microorganisms (GCM) 10K type strain sequencing project: providing services to taxonomists for standard genome sequencing and annotation.</title>
        <authorList>
            <consortium name="The Broad Institute Genomics Platform"/>
            <consortium name="The Broad Institute Genome Sequencing Center for Infectious Disease"/>
            <person name="Wu L."/>
            <person name="Ma J."/>
        </authorList>
    </citation>
    <scope>NUCLEOTIDE SEQUENCE [LARGE SCALE GENOMIC DNA]</scope>
    <source>
        <strain evidence="3">CGMCC 1.18575</strain>
    </source>
</reference>
<sequence length="204" mass="23344">MTEAARMGWIRHGITEWNRLGKIQGVTDIPLSKEGEEQARRLAVRLIADGDRWDGIYCSDLKRAHRTAEIISERLGIPLVTDSRLRERSFGQAEGTTLEQRVSEWGENWRANVPDQESDDEVRARGHDFVDDFLLRHQGQSWLIVTHGSFLARMLQSLCEDLTDSHLQNVSLTVLERPANSMHSNWTPLLHNCTLHLAEPSTKR</sequence>
<protein>
    <submittedName>
        <fullName evidence="2">Histidine phosphatase family protein</fullName>
        <ecNumber evidence="2">3.1.3.-</ecNumber>
    </submittedName>
</protein>
<dbReference type="InterPro" id="IPR051695">
    <property type="entry name" value="Phosphoglycerate_Mutase"/>
</dbReference>
<name>A0ABW0HTE6_9BACL</name>
<dbReference type="SUPFAM" id="SSF53254">
    <property type="entry name" value="Phosphoglycerate mutase-like"/>
    <property type="match status" value="1"/>
</dbReference>
<dbReference type="Proteomes" id="UP001596113">
    <property type="component" value="Unassembled WGS sequence"/>
</dbReference>
<dbReference type="InterPro" id="IPR029033">
    <property type="entry name" value="His_PPase_superfam"/>
</dbReference>
<dbReference type="PANTHER" id="PTHR46517:SF1">
    <property type="entry name" value="FRUCTOSE-2,6-BISPHOSPHATASE TIGAR"/>
    <property type="match status" value="1"/>
</dbReference>
<evidence type="ECO:0000256" key="1">
    <source>
        <dbReference type="ARBA" id="ARBA00022801"/>
    </source>
</evidence>
<comment type="caution">
    <text evidence="2">The sequence shown here is derived from an EMBL/GenBank/DDBJ whole genome shotgun (WGS) entry which is preliminary data.</text>
</comment>
<keyword evidence="1 2" id="KW-0378">Hydrolase</keyword>
<keyword evidence="3" id="KW-1185">Reference proteome</keyword>
<dbReference type="SMART" id="SM00855">
    <property type="entry name" value="PGAM"/>
    <property type="match status" value="1"/>
</dbReference>
<accession>A0ABW0HTE6</accession>
<evidence type="ECO:0000313" key="3">
    <source>
        <dbReference type="Proteomes" id="UP001596113"/>
    </source>
</evidence>
<dbReference type="Gene3D" id="3.40.50.1240">
    <property type="entry name" value="Phosphoglycerate mutase-like"/>
    <property type="match status" value="1"/>
</dbReference>
<gene>
    <name evidence="2" type="ORF">ACFPOF_13695</name>
</gene>
<dbReference type="GO" id="GO:0016787">
    <property type="term" value="F:hydrolase activity"/>
    <property type="evidence" value="ECO:0007669"/>
    <property type="project" value="UniProtKB-KW"/>
</dbReference>
<dbReference type="RefSeq" id="WP_378133495.1">
    <property type="nucleotide sequence ID" value="NZ_JBHSMI010000025.1"/>
</dbReference>
<dbReference type="Pfam" id="PF00300">
    <property type="entry name" value="His_Phos_1"/>
    <property type="match status" value="1"/>
</dbReference>
<dbReference type="PANTHER" id="PTHR46517">
    <property type="entry name" value="FRUCTOSE-2,6-BISPHOSPHATASE TIGAR"/>
    <property type="match status" value="1"/>
</dbReference>
<dbReference type="InterPro" id="IPR013078">
    <property type="entry name" value="His_Pase_superF_clade-1"/>
</dbReference>
<dbReference type="CDD" id="cd07067">
    <property type="entry name" value="HP_PGM_like"/>
    <property type="match status" value="1"/>
</dbReference>
<organism evidence="2 3">
    <name type="scientific">Cohnella soli</name>
    <dbReference type="NCBI Taxonomy" id="425005"/>
    <lineage>
        <taxon>Bacteria</taxon>
        <taxon>Bacillati</taxon>
        <taxon>Bacillota</taxon>
        <taxon>Bacilli</taxon>
        <taxon>Bacillales</taxon>
        <taxon>Paenibacillaceae</taxon>
        <taxon>Cohnella</taxon>
    </lineage>
</organism>
<evidence type="ECO:0000313" key="2">
    <source>
        <dbReference type="EMBL" id="MFC5403793.1"/>
    </source>
</evidence>
<proteinExistence type="predicted"/>
<dbReference type="EMBL" id="JBHSMI010000025">
    <property type="protein sequence ID" value="MFC5403793.1"/>
    <property type="molecule type" value="Genomic_DNA"/>
</dbReference>